<dbReference type="OrthoDB" id="2060755at2"/>
<dbReference type="SUPFAM" id="SSF55785">
    <property type="entry name" value="PYP-like sensor domain (PAS domain)"/>
    <property type="match status" value="1"/>
</dbReference>
<dbReference type="PRINTS" id="PR00032">
    <property type="entry name" value="HTHARAC"/>
</dbReference>
<name>A0A5C5BCB9_9MICO</name>
<organism evidence="5 6">
    <name type="scientific">Miniimonas arenae</name>
    <dbReference type="NCBI Taxonomy" id="676201"/>
    <lineage>
        <taxon>Bacteria</taxon>
        <taxon>Bacillati</taxon>
        <taxon>Actinomycetota</taxon>
        <taxon>Actinomycetes</taxon>
        <taxon>Micrococcales</taxon>
        <taxon>Beutenbergiaceae</taxon>
        <taxon>Miniimonas</taxon>
    </lineage>
</organism>
<dbReference type="InterPro" id="IPR035965">
    <property type="entry name" value="PAS-like_dom_sf"/>
</dbReference>
<dbReference type="NCBIfam" id="TIGR00229">
    <property type="entry name" value="sensory_box"/>
    <property type="match status" value="1"/>
</dbReference>
<dbReference type="Gene3D" id="1.10.10.60">
    <property type="entry name" value="Homeodomain-like"/>
    <property type="match status" value="1"/>
</dbReference>
<evidence type="ECO:0000313" key="6">
    <source>
        <dbReference type="Proteomes" id="UP000313849"/>
    </source>
</evidence>
<dbReference type="CDD" id="cd00130">
    <property type="entry name" value="PAS"/>
    <property type="match status" value="1"/>
</dbReference>
<dbReference type="SMART" id="SM00342">
    <property type="entry name" value="HTH_ARAC"/>
    <property type="match status" value="1"/>
</dbReference>
<dbReference type="InterPro" id="IPR018062">
    <property type="entry name" value="HTH_AraC-typ_CS"/>
</dbReference>
<dbReference type="Gene3D" id="3.30.450.20">
    <property type="entry name" value="PAS domain"/>
    <property type="match status" value="1"/>
</dbReference>
<dbReference type="Pfam" id="PF12833">
    <property type="entry name" value="HTH_18"/>
    <property type="match status" value="1"/>
</dbReference>
<dbReference type="InterPro" id="IPR020449">
    <property type="entry name" value="Tscrpt_reg_AraC-type_HTH"/>
</dbReference>
<dbReference type="AlphaFoldDB" id="A0A5C5BCB9"/>
<reference evidence="5 6" key="1">
    <citation type="submission" date="2019-06" db="EMBL/GenBank/DDBJ databases">
        <title>Draft genome sequence of Miniimonas arenae KCTC 19750T isolated from sea sand.</title>
        <authorList>
            <person name="Park S.-J."/>
        </authorList>
    </citation>
    <scope>NUCLEOTIDE SEQUENCE [LARGE SCALE GENOMIC DNA]</scope>
    <source>
        <strain evidence="5 6">KCTC 19750</strain>
    </source>
</reference>
<dbReference type="GO" id="GO:0003700">
    <property type="term" value="F:DNA-binding transcription factor activity"/>
    <property type="evidence" value="ECO:0007669"/>
    <property type="project" value="InterPro"/>
</dbReference>
<dbReference type="InterPro" id="IPR013656">
    <property type="entry name" value="PAS_4"/>
</dbReference>
<gene>
    <name evidence="5" type="ORF">FH969_05705</name>
</gene>
<keyword evidence="3" id="KW-0804">Transcription</keyword>
<evidence type="ECO:0000313" key="5">
    <source>
        <dbReference type="EMBL" id="TNU75828.1"/>
    </source>
</evidence>
<dbReference type="PANTHER" id="PTHR46796">
    <property type="entry name" value="HTH-TYPE TRANSCRIPTIONAL ACTIVATOR RHAS-RELATED"/>
    <property type="match status" value="1"/>
</dbReference>
<dbReference type="Proteomes" id="UP000313849">
    <property type="component" value="Unassembled WGS sequence"/>
</dbReference>
<evidence type="ECO:0000256" key="2">
    <source>
        <dbReference type="ARBA" id="ARBA00023125"/>
    </source>
</evidence>
<accession>A0A5C5BCB9</accession>
<protein>
    <submittedName>
        <fullName evidence="5">AraC family transcriptional regulator</fullName>
    </submittedName>
</protein>
<proteinExistence type="predicted"/>
<dbReference type="InterPro" id="IPR009057">
    <property type="entry name" value="Homeodomain-like_sf"/>
</dbReference>
<keyword evidence="2" id="KW-0238">DNA-binding</keyword>
<keyword evidence="6" id="KW-1185">Reference proteome</keyword>
<dbReference type="PROSITE" id="PS00041">
    <property type="entry name" value="HTH_ARAC_FAMILY_1"/>
    <property type="match status" value="1"/>
</dbReference>
<dbReference type="InterPro" id="IPR018060">
    <property type="entry name" value="HTH_AraC"/>
</dbReference>
<dbReference type="Pfam" id="PF08448">
    <property type="entry name" value="PAS_4"/>
    <property type="match status" value="1"/>
</dbReference>
<keyword evidence="1" id="KW-0805">Transcription regulation</keyword>
<evidence type="ECO:0000256" key="3">
    <source>
        <dbReference type="ARBA" id="ARBA00023163"/>
    </source>
</evidence>
<dbReference type="GO" id="GO:0043565">
    <property type="term" value="F:sequence-specific DNA binding"/>
    <property type="evidence" value="ECO:0007669"/>
    <property type="project" value="InterPro"/>
</dbReference>
<dbReference type="PROSITE" id="PS01124">
    <property type="entry name" value="HTH_ARAC_FAMILY_2"/>
    <property type="match status" value="1"/>
</dbReference>
<sequence>MFCVKDAQGRYVTVNPTFVRRAGRTSRRDVLGRRAEDLFVPDLAERYAEQDARVLAGTELRHELELIRALGPGEAAAATWHLTTKLPVRDGEGRVVGVVSVSQDLGEQRDAATFPAVARVIDHIAAHVADPPSAADLAAIAGTSTTALSRRLRRVTGLSTTQLVLRTRIDAAARLLATTATPIADIAHATGFYDQAAFSRQFARLAGETPAQFRRRERRTAPTD</sequence>
<comment type="caution">
    <text evidence="5">The sequence shown here is derived from an EMBL/GenBank/DDBJ whole genome shotgun (WGS) entry which is preliminary data.</text>
</comment>
<evidence type="ECO:0000256" key="1">
    <source>
        <dbReference type="ARBA" id="ARBA00023015"/>
    </source>
</evidence>
<dbReference type="InterPro" id="IPR050204">
    <property type="entry name" value="AraC_XylS_family_regulators"/>
</dbReference>
<dbReference type="SUPFAM" id="SSF46689">
    <property type="entry name" value="Homeodomain-like"/>
    <property type="match status" value="2"/>
</dbReference>
<feature type="domain" description="HTH araC/xylS-type" evidence="4">
    <location>
        <begin position="118"/>
        <end position="216"/>
    </location>
</feature>
<evidence type="ECO:0000259" key="4">
    <source>
        <dbReference type="PROSITE" id="PS01124"/>
    </source>
</evidence>
<dbReference type="InterPro" id="IPR000014">
    <property type="entry name" value="PAS"/>
</dbReference>
<dbReference type="EMBL" id="VENP01000015">
    <property type="protein sequence ID" value="TNU75828.1"/>
    <property type="molecule type" value="Genomic_DNA"/>
</dbReference>